<name>A0A7C1SD24_UNCW3</name>
<dbReference type="GO" id="GO:0005829">
    <property type="term" value="C:cytosol"/>
    <property type="evidence" value="ECO:0007669"/>
    <property type="project" value="TreeGrafter"/>
</dbReference>
<dbReference type="InterPro" id="IPR013785">
    <property type="entry name" value="Aldolase_TIM"/>
</dbReference>
<dbReference type="HAMAP" id="MF_00279">
    <property type="entry name" value="PdxJ"/>
    <property type="match status" value="1"/>
</dbReference>
<dbReference type="PANTHER" id="PTHR30456:SF0">
    <property type="entry name" value="PYRIDOXINE 5'-PHOSPHATE SYNTHASE"/>
    <property type="match status" value="1"/>
</dbReference>
<dbReference type="EMBL" id="DSLG01000005">
    <property type="protein sequence ID" value="HEA87306.1"/>
    <property type="molecule type" value="Genomic_DNA"/>
</dbReference>
<dbReference type="Pfam" id="PF03740">
    <property type="entry name" value="PdxJ"/>
    <property type="match status" value="1"/>
</dbReference>
<protein>
    <recommendedName>
        <fullName evidence="4 5">Pyridoxine 5'-phosphate synthase</fullName>
        <shortName evidence="4">PNP synthase</shortName>
        <ecNumber evidence="4 5">2.6.99.2</ecNumber>
    </recommendedName>
</protein>
<reference evidence="6" key="1">
    <citation type="journal article" date="2020" name="mSystems">
        <title>Genome- and Community-Level Interaction Insights into Carbon Utilization and Element Cycling Functions of Hydrothermarchaeota in Hydrothermal Sediment.</title>
        <authorList>
            <person name="Zhou Z."/>
            <person name="Liu Y."/>
            <person name="Xu W."/>
            <person name="Pan J."/>
            <person name="Luo Z.H."/>
            <person name="Li M."/>
        </authorList>
    </citation>
    <scope>NUCLEOTIDE SEQUENCE [LARGE SCALE GENOMIC DNA]</scope>
    <source>
        <strain evidence="6">SpSt-265</strain>
        <strain evidence="7">SpSt-465</strain>
    </source>
</reference>
<evidence type="ECO:0000256" key="3">
    <source>
        <dbReference type="ARBA" id="ARBA00023096"/>
    </source>
</evidence>
<feature type="binding site" evidence="4">
    <location>
        <position position="18"/>
    </location>
    <ligand>
        <name>3-amino-2-oxopropyl phosphate</name>
        <dbReference type="ChEBI" id="CHEBI:57279"/>
    </ligand>
</feature>
<feature type="active site" description="Proton donor" evidence="4">
    <location>
        <position position="189"/>
    </location>
</feature>
<sequence>MRLLSVNIDHIATLRQARRENFPDPVQAATLAELGGADGITVHLRQDQRHINFRDVRLLRQTIKTELTVEAAPVTSTVNFLRRIKPAQVTLVPEVVTEITTTKGLDVIKQKRALQRIVASLKRSGVRVCIFVEPDPDQIKSAAEIGAQVVELNTDLYSKDLGRRDLQLRRLKIAAEAARTSGLTVHVGHGLNYSNVVPILEENIAQGFSIGFAIIARAVFVGLKEAVFEMKRIIQEVRT</sequence>
<comment type="similarity">
    <text evidence="4">Belongs to the PNP synthase family.</text>
</comment>
<feature type="binding site" evidence="4">
    <location>
        <position position="50"/>
    </location>
    <ligand>
        <name>1-deoxy-D-xylulose 5-phosphate</name>
        <dbReference type="ChEBI" id="CHEBI:57792"/>
    </ligand>
</feature>
<feature type="binding site" evidence="4">
    <location>
        <position position="7"/>
    </location>
    <ligand>
        <name>3-amino-2-oxopropyl phosphate</name>
        <dbReference type="ChEBI" id="CHEBI:57279"/>
    </ligand>
</feature>
<evidence type="ECO:0000256" key="1">
    <source>
        <dbReference type="ARBA" id="ARBA00022490"/>
    </source>
</evidence>
<dbReference type="Gene3D" id="3.20.20.70">
    <property type="entry name" value="Aldolase class I"/>
    <property type="match status" value="1"/>
</dbReference>
<comment type="catalytic activity">
    <reaction evidence="4">
        <text>3-amino-2-oxopropyl phosphate + 1-deoxy-D-xylulose 5-phosphate = pyridoxine 5'-phosphate + phosphate + 2 H2O + H(+)</text>
        <dbReference type="Rhea" id="RHEA:15265"/>
        <dbReference type="ChEBI" id="CHEBI:15377"/>
        <dbReference type="ChEBI" id="CHEBI:15378"/>
        <dbReference type="ChEBI" id="CHEBI:43474"/>
        <dbReference type="ChEBI" id="CHEBI:57279"/>
        <dbReference type="ChEBI" id="CHEBI:57792"/>
        <dbReference type="ChEBI" id="CHEBI:58589"/>
        <dbReference type="EC" id="2.6.99.2"/>
    </reaction>
</comment>
<organism evidence="6">
    <name type="scientific">candidate division WOR-3 bacterium</name>
    <dbReference type="NCBI Taxonomy" id="2052148"/>
    <lineage>
        <taxon>Bacteria</taxon>
        <taxon>Bacteria division WOR-3</taxon>
    </lineage>
</organism>
<evidence type="ECO:0000313" key="7">
    <source>
        <dbReference type="EMBL" id="HFJ54261.1"/>
    </source>
</evidence>
<comment type="subunit">
    <text evidence="4">Homooctamer; tetramer of dimers.</text>
</comment>
<keyword evidence="2 4" id="KW-0808">Transferase</keyword>
<proteinExistence type="inferred from homology"/>
<comment type="pathway">
    <text evidence="4">Cofactor biosynthesis; pyridoxine 5'-phosphate biosynthesis; pyridoxine 5'-phosphate from D-erythrose 4-phosphate: step 5/5.</text>
</comment>
<keyword evidence="3 4" id="KW-0664">Pyridoxine biosynthesis</keyword>
<feature type="binding site" evidence="4">
    <location>
        <position position="100"/>
    </location>
    <ligand>
        <name>1-deoxy-D-xylulose 5-phosphate</name>
        <dbReference type="ChEBI" id="CHEBI:57792"/>
    </ligand>
</feature>
<dbReference type="AlphaFoldDB" id="A0A7C1SD24"/>
<evidence type="ECO:0000256" key="5">
    <source>
        <dbReference type="NCBIfam" id="TIGR00559"/>
    </source>
</evidence>
<dbReference type="EMBL" id="DSTU01000008">
    <property type="protein sequence ID" value="HFJ54261.1"/>
    <property type="molecule type" value="Genomic_DNA"/>
</dbReference>
<evidence type="ECO:0000256" key="2">
    <source>
        <dbReference type="ARBA" id="ARBA00022679"/>
    </source>
</evidence>
<feature type="active site" description="Proton acceptor" evidence="4">
    <location>
        <position position="70"/>
    </location>
</feature>
<feature type="active site" description="Proton acceptor" evidence="4">
    <location>
        <position position="43"/>
    </location>
</feature>
<accession>A0A7C1SD24</accession>
<feature type="binding site" evidence="4">
    <location>
        <position position="45"/>
    </location>
    <ligand>
        <name>1-deoxy-D-xylulose 5-phosphate</name>
        <dbReference type="ChEBI" id="CHEBI:57792"/>
    </ligand>
</feature>
<feature type="binding site" evidence="4">
    <location>
        <position position="190"/>
    </location>
    <ligand>
        <name>3-amino-2-oxopropyl phosphate</name>
        <dbReference type="ChEBI" id="CHEBI:57279"/>
    </ligand>
</feature>
<dbReference type="UniPathway" id="UPA00244">
    <property type="reaction ID" value="UER00313"/>
</dbReference>
<feature type="site" description="Transition state stabilizer" evidence="4">
    <location>
        <position position="151"/>
    </location>
</feature>
<evidence type="ECO:0000313" key="6">
    <source>
        <dbReference type="EMBL" id="HEA87306.1"/>
    </source>
</evidence>
<comment type="subcellular location">
    <subcellularLocation>
        <location evidence="4">Cytoplasm</location>
    </subcellularLocation>
</comment>
<dbReference type="InterPro" id="IPR004569">
    <property type="entry name" value="PyrdxlP_synth_PdxJ"/>
</dbReference>
<feature type="binding site" evidence="4">
    <location>
        <begin position="211"/>
        <end position="212"/>
    </location>
    <ligand>
        <name>3-amino-2-oxopropyl phosphate</name>
        <dbReference type="ChEBI" id="CHEBI:57279"/>
    </ligand>
</feature>
<dbReference type="NCBIfam" id="NF003625">
    <property type="entry name" value="PRK05265.1-3"/>
    <property type="match status" value="1"/>
</dbReference>
<evidence type="ECO:0000256" key="4">
    <source>
        <dbReference type="HAMAP-Rule" id="MF_00279"/>
    </source>
</evidence>
<keyword evidence="1 4" id="KW-0963">Cytoplasm</keyword>
<dbReference type="InterPro" id="IPR036130">
    <property type="entry name" value="Pyridoxine-5'_phos_synth"/>
</dbReference>
<feature type="binding site" evidence="4">
    <location>
        <begin position="9"/>
        <end position="10"/>
    </location>
    <ligand>
        <name>1-deoxy-D-xylulose 5-phosphate</name>
        <dbReference type="ChEBI" id="CHEBI:57792"/>
    </ligand>
</feature>
<dbReference type="GO" id="GO:0008615">
    <property type="term" value="P:pyridoxine biosynthetic process"/>
    <property type="evidence" value="ECO:0007669"/>
    <property type="project" value="UniProtKB-UniRule"/>
</dbReference>
<dbReference type="EC" id="2.6.99.2" evidence="4 5"/>
<dbReference type="GO" id="GO:0033856">
    <property type="term" value="F:pyridoxine 5'-phosphate synthase activity"/>
    <property type="evidence" value="ECO:0007669"/>
    <property type="project" value="UniProtKB-UniRule"/>
</dbReference>
<dbReference type="NCBIfam" id="NF003627">
    <property type="entry name" value="PRK05265.1-5"/>
    <property type="match status" value="1"/>
</dbReference>
<comment type="function">
    <text evidence="4">Catalyzes the complicated ring closure reaction between the two acyclic compounds 1-deoxy-D-xylulose-5-phosphate (DXP) and 3-amino-2-oxopropyl phosphate (1-amino-acetone-3-phosphate or AAP) to form pyridoxine 5'-phosphate (PNP) and inorganic phosphate.</text>
</comment>
<comment type="caution">
    <text evidence="6">The sequence shown here is derived from an EMBL/GenBank/DDBJ whole genome shotgun (WGS) entry which is preliminary data.</text>
</comment>
<dbReference type="NCBIfam" id="TIGR00559">
    <property type="entry name" value="pdxJ"/>
    <property type="match status" value="1"/>
</dbReference>
<gene>
    <name evidence="4" type="primary">pdxJ</name>
    <name evidence="6" type="ORF">ENP94_04755</name>
    <name evidence="7" type="ORF">ENS16_06190</name>
</gene>
<dbReference type="PANTHER" id="PTHR30456">
    <property type="entry name" value="PYRIDOXINE 5'-PHOSPHATE SYNTHASE"/>
    <property type="match status" value="1"/>
</dbReference>
<dbReference type="SUPFAM" id="SSF63892">
    <property type="entry name" value="Pyridoxine 5'-phosphate synthase"/>
    <property type="match status" value="1"/>
</dbReference>